<dbReference type="InterPro" id="IPR001466">
    <property type="entry name" value="Beta-lactam-related"/>
</dbReference>
<dbReference type="Gene3D" id="3.40.710.10">
    <property type="entry name" value="DD-peptidase/beta-lactamase superfamily"/>
    <property type="match status" value="1"/>
</dbReference>
<dbReference type="Proteomes" id="UP000502928">
    <property type="component" value="Chromosome"/>
</dbReference>
<sequence>MKRRFLYILTVTTFISTAIGQENSKKVIQETAKARLDSTLQSFVKNGEVAGASALIFEKGKEVYFNAFGYADMENKVPMKRNTLVQIYSMTKPITGTALMTLYDKDKFQLDDPLEKYAPEFANMKVYKGVDSNGEMILEDLERPITIRDITRHTAGFSTRDDVPGFSEALKKADPFNWENTLPQMAEKLGNLPLWFQPEAKWEYGPSVDVQAFLVERISGQSYQEYVREHVLDPLKMTDTRYIVPKEDRSRMSSAYRKTEIGELNQSPNDEAHAFNYKKWPLTPGGWGLTSTLDDYMRFARMLVNDGKLDGEQILEPQTVELMSTNHLDENITDRSWLPSKGQVGFGIDFAVRIQPPASVEENNGVVGEFFWDGAASTLFWVDPVNELTAVFFVQIFPYNGSLHKRFRDAVYGPIVLPKNSQ</sequence>
<dbReference type="Pfam" id="PF00144">
    <property type="entry name" value="Beta-lactamase"/>
    <property type="match status" value="1"/>
</dbReference>
<dbReference type="RefSeq" id="WP_166247011.1">
    <property type="nucleotide sequence ID" value="NZ_CP049616.1"/>
</dbReference>
<dbReference type="KEGG" id="mut:GVT53_01015"/>
<name>A0A6G7IXP3_9FLAO</name>
<dbReference type="PANTHER" id="PTHR43283">
    <property type="entry name" value="BETA-LACTAMASE-RELATED"/>
    <property type="match status" value="1"/>
</dbReference>
<accession>A0A6G7IXP3</accession>
<dbReference type="InterPro" id="IPR050789">
    <property type="entry name" value="Diverse_Enzym_Activities"/>
</dbReference>
<dbReference type="PANTHER" id="PTHR43283:SF3">
    <property type="entry name" value="BETA-LACTAMASE FAMILY PROTEIN (AFU_ORTHOLOGUE AFUA_5G07500)"/>
    <property type="match status" value="1"/>
</dbReference>
<keyword evidence="3" id="KW-1185">Reference proteome</keyword>
<evidence type="ECO:0000313" key="2">
    <source>
        <dbReference type="EMBL" id="QII43326.1"/>
    </source>
</evidence>
<dbReference type="EMBL" id="CP049616">
    <property type="protein sequence ID" value="QII43326.1"/>
    <property type="molecule type" value="Genomic_DNA"/>
</dbReference>
<dbReference type="SUPFAM" id="SSF56601">
    <property type="entry name" value="beta-lactamase/transpeptidase-like"/>
    <property type="match status" value="1"/>
</dbReference>
<dbReference type="AlphaFoldDB" id="A0A6G7IXP3"/>
<evidence type="ECO:0000313" key="3">
    <source>
        <dbReference type="Proteomes" id="UP000502928"/>
    </source>
</evidence>
<evidence type="ECO:0000259" key="1">
    <source>
        <dbReference type="Pfam" id="PF00144"/>
    </source>
</evidence>
<feature type="domain" description="Beta-lactamase-related" evidence="1">
    <location>
        <begin position="36"/>
        <end position="406"/>
    </location>
</feature>
<dbReference type="InterPro" id="IPR012338">
    <property type="entry name" value="Beta-lactam/transpept-like"/>
</dbReference>
<proteinExistence type="predicted"/>
<protein>
    <submittedName>
        <fullName evidence="2">Beta-lactamase family protein</fullName>
    </submittedName>
</protein>
<organism evidence="2 3">
    <name type="scientific">Flagellimonas oceani</name>
    <dbReference type="NCBI Taxonomy" id="2698672"/>
    <lineage>
        <taxon>Bacteria</taxon>
        <taxon>Pseudomonadati</taxon>
        <taxon>Bacteroidota</taxon>
        <taxon>Flavobacteriia</taxon>
        <taxon>Flavobacteriales</taxon>
        <taxon>Flavobacteriaceae</taxon>
        <taxon>Flagellimonas</taxon>
    </lineage>
</organism>
<reference evidence="2 3" key="1">
    <citation type="submission" date="2020-02" db="EMBL/GenBank/DDBJ databases">
        <title>Complete genome of Muricauda sp. 501str8.</title>
        <authorList>
            <person name="Dong B."/>
            <person name="Zhu S."/>
            <person name="Yang J."/>
            <person name="Chen J."/>
        </authorList>
    </citation>
    <scope>NUCLEOTIDE SEQUENCE [LARGE SCALE GENOMIC DNA]</scope>
    <source>
        <strain evidence="2 3">501str8</strain>
    </source>
</reference>
<gene>
    <name evidence="2" type="ORF">GVT53_01015</name>
</gene>